<reference evidence="1" key="1">
    <citation type="submission" date="2020-10" db="EMBL/GenBank/DDBJ databases">
        <authorList>
            <person name="Gilroy R."/>
        </authorList>
    </citation>
    <scope>NUCLEOTIDE SEQUENCE</scope>
    <source>
        <strain evidence="1">8207</strain>
    </source>
</reference>
<gene>
    <name evidence="1" type="ORF">IAC69_03405</name>
</gene>
<accession>A0A9D9GUF5</accession>
<evidence type="ECO:0000313" key="2">
    <source>
        <dbReference type="Proteomes" id="UP000823630"/>
    </source>
</evidence>
<evidence type="ECO:0000313" key="1">
    <source>
        <dbReference type="EMBL" id="MBO8425496.1"/>
    </source>
</evidence>
<protein>
    <submittedName>
        <fullName evidence="1">Uncharacterized protein</fullName>
    </submittedName>
</protein>
<comment type="caution">
    <text evidence="1">The sequence shown here is derived from an EMBL/GenBank/DDBJ whole genome shotgun (WGS) entry which is preliminary data.</text>
</comment>
<dbReference type="AlphaFoldDB" id="A0A9D9GUF5"/>
<name>A0A9D9GUF5_9PROT</name>
<sequence length="161" mass="17134">MKRMIKMGLILAGIIAVLPDCMAVGVAVPLGVDSTCTSGTGENNAYDWRALCQLNSGTPRPSVPVRGVGFCASNTGLTIGDTLETGLTMAEGANASCFCRMISPWVSQWVFRARYGGTSAESSCHMNCAKQCSNAMMTTSTSGYNYTVKSALLNSMNWQYD</sequence>
<reference evidence="1" key="2">
    <citation type="journal article" date="2021" name="PeerJ">
        <title>Extensive microbial diversity within the chicken gut microbiome revealed by metagenomics and culture.</title>
        <authorList>
            <person name="Gilroy R."/>
            <person name="Ravi A."/>
            <person name="Getino M."/>
            <person name="Pursley I."/>
            <person name="Horton D.L."/>
            <person name="Alikhan N.F."/>
            <person name="Baker D."/>
            <person name="Gharbi K."/>
            <person name="Hall N."/>
            <person name="Watson M."/>
            <person name="Adriaenssens E.M."/>
            <person name="Foster-Nyarko E."/>
            <person name="Jarju S."/>
            <person name="Secka A."/>
            <person name="Antonio M."/>
            <person name="Oren A."/>
            <person name="Chaudhuri R.R."/>
            <person name="La Ragione R."/>
            <person name="Hildebrand F."/>
            <person name="Pallen M.J."/>
        </authorList>
    </citation>
    <scope>NUCLEOTIDE SEQUENCE</scope>
    <source>
        <strain evidence="1">8207</strain>
    </source>
</reference>
<dbReference type="Proteomes" id="UP000823630">
    <property type="component" value="Unassembled WGS sequence"/>
</dbReference>
<organism evidence="1 2">
    <name type="scientific">Candidatus Enterousia avistercoris</name>
    <dbReference type="NCBI Taxonomy" id="2840788"/>
    <lineage>
        <taxon>Bacteria</taxon>
        <taxon>Pseudomonadati</taxon>
        <taxon>Pseudomonadota</taxon>
        <taxon>Alphaproteobacteria</taxon>
        <taxon>Candidatus Enterousia</taxon>
    </lineage>
</organism>
<proteinExistence type="predicted"/>
<dbReference type="EMBL" id="JADINC010000053">
    <property type="protein sequence ID" value="MBO8425496.1"/>
    <property type="molecule type" value="Genomic_DNA"/>
</dbReference>